<evidence type="ECO:0000256" key="3">
    <source>
        <dbReference type="ARBA" id="ARBA00023163"/>
    </source>
</evidence>
<dbReference type="Gene3D" id="4.10.280.10">
    <property type="entry name" value="Helix-loop-helix DNA-binding domain"/>
    <property type="match status" value="1"/>
</dbReference>
<sequence>MALSQFVKFNQLDFAEQKATSSSADRSSLQESAIEIVPENGRIVVQGQSAKAKSGAAASYILSSKTPMNRENFKGNSSSPRTGRIFLMDSTLDEIGRLDYSLNDSLQQDLSSVLVPEVTGLAANELPAQNNKTCSSNQMAQRSVSKVDSWSYAKAYRPVVRPLVSGNSDIMVSHASNNIDSVLLDSLPGEASAGIRMQKPERSVARSDPGLLNFSHFTRPVKSRENKEKVMNVNWICLANVAAAETCSTSKKETGLLNQLKLQAKIQATAKTHNDVFPIKEPNTSFRDGVMNNHNPYGVLGRDRAIEAGAACSSMCSGNSPKKNSNDRSNLLKRKFHEDIEDECTSVNTIAPGRGGTGLKRSREHNFSDRREKIDEKMLALQDLIPNCNKMDKASMLDEAIEYLKTLQLQLQIMSMGTGFCMPQMMYPVGMPASQMQHFPLFGLGMGMTMGFGMRMQSMNGVSPVCPFPIPHMQQAQMSPSPFSGPGDCPSFGHPPSSSPTTFPPIVASNFPTFGHPGLCPPIQTTEAPTIPPPATNSVVGMSASKMETRVEVPCASITKMQ</sequence>
<dbReference type="SMART" id="SM00353">
    <property type="entry name" value="HLH"/>
    <property type="match status" value="1"/>
</dbReference>
<organism evidence="6 7">
    <name type="scientific">Cuscuta epithymum</name>
    <dbReference type="NCBI Taxonomy" id="186058"/>
    <lineage>
        <taxon>Eukaryota</taxon>
        <taxon>Viridiplantae</taxon>
        <taxon>Streptophyta</taxon>
        <taxon>Embryophyta</taxon>
        <taxon>Tracheophyta</taxon>
        <taxon>Spermatophyta</taxon>
        <taxon>Magnoliopsida</taxon>
        <taxon>eudicotyledons</taxon>
        <taxon>Gunneridae</taxon>
        <taxon>Pentapetalae</taxon>
        <taxon>asterids</taxon>
        <taxon>lamiids</taxon>
        <taxon>Solanales</taxon>
        <taxon>Convolvulaceae</taxon>
        <taxon>Cuscuteae</taxon>
        <taxon>Cuscuta</taxon>
        <taxon>Cuscuta subgen. Cuscuta</taxon>
    </lineage>
</organism>
<proteinExistence type="predicted"/>
<keyword evidence="3" id="KW-0804">Transcription</keyword>
<dbReference type="PANTHER" id="PTHR46807:SF1">
    <property type="entry name" value="TRANSCRIPTION FACTOR PIF3"/>
    <property type="match status" value="1"/>
</dbReference>
<keyword evidence="2" id="KW-0805">Transcription regulation</keyword>
<protein>
    <recommendedName>
        <fullName evidence="5">BHLH domain-containing protein</fullName>
    </recommendedName>
</protein>
<dbReference type="InterPro" id="IPR011598">
    <property type="entry name" value="bHLH_dom"/>
</dbReference>
<dbReference type="PANTHER" id="PTHR46807">
    <property type="entry name" value="TRANSCRIPTION FACTOR PIF3"/>
    <property type="match status" value="1"/>
</dbReference>
<name>A0AAV0EE69_9ASTE</name>
<keyword evidence="7" id="KW-1185">Reference proteome</keyword>
<comment type="caution">
    <text evidence="6">The sequence shown here is derived from an EMBL/GenBank/DDBJ whole genome shotgun (WGS) entry which is preliminary data.</text>
</comment>
<dbReference type="SUPFAM" id="SSF47459">
    <property type="entry name" value="HLH, helix-loop-helix DNA-binding domain"/>
    <property type="match status" value="1"/>
</dbReference>
<gene>
    <name evidence="6" type="ORF">CEPIT_LOCUS24275</name>
</gene>
<dbReference type="GO" id="GO:0046983">
    <property type="term" value="F:protein dimerization activity"/>
    <property type="evidence" value="ECO:0007669"/>
    <property type="project" value="InterPro"/>
</dbReference>
<keyword evidence="4" id="KW-0539">Nucleus</keyword>
<evidence type="ECO:0000256" key="4">
    <source>
        <dbReference type="ARBA" id="ARBA00023242"/>
    </source>
</evidence>
<dbReference type="EMBL" id="CAMAPF010000924">
    <property type="protein sequence ID" value="CAH9122175.1"/>
    <property type="molecule type" value="Genomic_DNA"/>
</dbReference>
<dbReference type="PROSITE" id="PS50888">
    <property type="entry name" value="BHLH"/>
    <property type="match status" value="1"/>
</dbReference>
<evidence type="ECO:0000256" key="2">
    <source>
        <dbReference type="ARBA" id="ARBA00023015"/>
    </source>
</evidence>
<accession>A0AAV0EE69</accession>
<feature type="domain" description="BHLH" evidence="5">
    <location>
        <begin position="358"/>
        <end position="407"/>
    </location>
</feature>
<dbReference type="GO" id="GO:0005634">
    <property type="term" value="C:nucleus"/>
    <property type="evidence" value="ECO:0007669"/>
    <property type="project" value="UniProtKB-SubCell"/>
</dbReference>
<comment type="subcellular location">
    <subcellularLocation>
        <location evidence="1">Nucleus</location>
    </subcellularLocation>
</comment>
<dbReference type="GO" id="GO:0003700">
    <property type="term" value="F:DNA-binding transcription factor activity"/>
    <property type="evidence" value="ECO:0007669"/>
    <property type="project" value="InterPro"/>
</dbReference>
<evidence type="ECO:0000259" key="5">
    <source>
        <dbReference type="PROSITE" id="PS50888"/>
    </source>
</evidence>
<dbReference type="InterPro" id="IPR047265">
    <property type="entry name" value="PIF1-like_bHLH"/>
</dbReference>
<dbReference type="GO" id="GO:0010017">
    <property type="term" value="P:red or far-red light signaling pathway"/>
    <property type="evidence" value="ECO:0007669"/>
    <property type="project" value="UniProtKB-ARBA"/>
</dbReference>
<dbReference type="InterPro" id="IPR044273">
    <property type="entry name" value="PIF3-like"/>
</dbReference>
<evidence type="ECO:0000313" key="6">
    <source>
        <dbReference type="EMBL" id="CAH9122175.1"/>
    </source>
</evidence>
<dbReference type="CDD" id="cd11445">
    <property type="entry name" value="bHLH_AtPIF_like"/>
    <property type="match status" value="1"/>
</dbReference>
<dbReference type="Pfam" id="PF00010">
    <property type="entry name" value="HLH"/>
    <property type="match status" value="1"/>
</dbReference>
<dbReference type="InterPro" id="IPR036638">
    <property type="entry name" value="HLH_DNA-bd_sf"/>
</dbReference>
<evidence type="ECO:0000256" key="1">
    <source>
        <dbReference type="ARBA" id="ARBA00004123"/>
    </source>
</evidence>
<evidence type="ECO:0000313" key="7">
    <source>
        <dbReference type="Proteomes" id="UP001152523"/>
    </source>
</evidence>
<reference evidence="6" key="1">
    <citation type="submission" date="2022-07" db="EMBL/GenBank/DDBJ databases">
        <authorList>
            <person name="Macas J."/>
            <person name="Novak P."/>
            <person name="Neumann P."/>
        </authorList>
    </citation>
    <scope>NUCLEOTIDE SEQUENCE</scope>
</reference>
<dbReference type="Proteomes" id="UP001152523">
    <property type="component" value="Unassembled WGS sequence"/>
</dbReference>
<dbReference type="AlphaFoldDB" id="A0AAV0EE69"/>